<dbReference type="Proteomes" id="UP000002051">
    <property type="component" value="Chromosome 4"/>
</dbReference>
<accession>G7JEC1</accession>
<proteinExistence type="predicted"/>
<sequence>MQSILLSQGSKVESQTYVQTFSSFFSFHPITNFHPLILLSFLFVFMFSCGKGALLSYLDEEKVPFY</sequence>
<reference evidence="2 4" key="1">
    <citation type="journal article" date="2011" name="Nature">
        <title>The Medicago genome provides insight into the evolution of rhizobial symbioses.</title>
        <authorList>
            <person name="Young N.D."/>
            <person name="Debelle F."/>
            <person name="Oldroyd G.E."/>
            <person name="Geurts R."/>
            <person name="Cannon S.B."/>
            <person name="Udvardi M.K."/>
            <person name="Benedito V.A."/>
            <person name="Mayer K.F."/>
            <person name="Gouzy J."/>
            <person name="Schoof H."/>
            <person name="Van de Peer Y."/>
            <person name="Proost S."/>
            <person name="Cook D.R."/>
            <person name="Meyers B.C."/>
            <person name="Spannagl M."/>
            <person name="Cheung F."/>
            <person name="De Mita S."/>
            <person name="Krishnakumar V."/>
            <person name="Gundlach H."/>
            <person name="Zhou S."/>
            <person name="Mudge J."/>
            <person name="Bharti A.K."/>
            <person name="Murray J.D."/>
            <person name="Naoumkina M.A."/>
            <person name="Rosen B."/>
            <person name="Silverstein K.A."/>
            <person name="Tang H."/>
            <person name="Rombauts S."/>
            <person name="Zhao P.X."/>
            <person name="Zhou P."/>
            <person name="Barbe V."/>
            <person name="Bardou P."/>
            <person name="Bechner M."/>
            <person name="Bellec A."/>
            <person name="Berger A."/>
            <person name="Berges H."/>
            <person name="Bidwell S."/>
            <person name="Bisseling T."/>
            <person name="Choisne N."/>
            <person name="Couloux A."/>
            <person name="Denny R."/>
            <person name="Deshpande S."/>
            <person name="Dai X."/>
            <person name="Doyle J.J."/>
            <person name="Dudez A.M."/>
            <person name="Farmer A.D."/>
            <person name="Fouteau S."/>
            <person name="Franken C."/>
            <person name="Gibelin C."/>
            <person name="Gish J."/>
            <person name="Goldstein S."/>
            <person name="Gonzalez A.J."/>
            <person name="Green P.J."/>
            <person name="Hallab A."/>
            <person name="Hartog M."/>
            <person name="Hua A."/>
            <person name="Humphray S.J."/>
            <person name="Jeong D.H."/>
            <person name="Jing Y."/>
            <person name="Jocker A."/>
            <person name="Kenton S.M."/>
            <person name="Kim D.J."/>
            <person name="Klee K."/>
            <person name="Lai H."/>
            <person name="Lang C."/>
            <person name="Lin S."/>
            <person name="Macmil S.L."/>
            <person name="Magdelenat G."/>
            <person name="Matthews L."/>
            <person name="McCorrison J."/>
            <person name="Monaghan E.L."/>
            <person name="Mun J.H."/>
            <person name="Najar F.Z."/>
            <person name="Nicholson C."/>
            <person name="Noirot C."/>
            <person name="O'Bleness M."/>
            <person name="Paule C.R."/>
            <person name="Poulain J."/>
            <person name="Prion F."/>
            <person name="Qin B."/>
            <person name="Qu C."/>
            <person name="Retzel E.F."/>
            <person name="Riddle C."/>
            <person name="Sallet E."/>
            <person name="Samain S."/>
            <person name="Samson N."/>
            <person name="Sanders I."/>
            <person name="Saurat O."/>
            <person name="Scarpelli C."/>
            <person name="Schiex T."/>
            <person name="Segurens B."/>
            <person name="Severin A.J."/>
            <person name="Sherrier D.J."/>
            <person name="Shi R."/>
            <person name="Sims S."/>
            <person name="Singer S.R."/>
            <person name="Sinharoy S."/>
            <person name="Sterck L."/>
            <person name="Viollet A."/>
            <person name="Wang B.B."/>
            <person name="Wang K."/>
            <person name="Wang M."/>
            <person name="Wang X."/>
            <person name="Warfsmann J."/>
            <person name="Weissenbach J."/>
            <person name="White D.D."/>
            <person name="White J.D."/>
            <person name="Wiley G.B."/>
            <person name="Wincker P."/>
            <person name="Xing Y."/>
            <person name="Yang L."/>
            <person name="Yao Z."/>
            <person name="Ying F."/>
            <person name="Zhai J."/>
            <person name="Zhou L."/>
            <person name="Zuber A."/>
            <person name="Denarie J."/>
            <person name="Dixon R.A."/>
            <person name="May G.D."/>
            <person name="Schwartz D.C."/>
            <person name="Rogers J."/>
            <person name="Quetier F."/>
            <person name="Town C.D."/>
            <person name="Roe B.A."/>
        </authorList>
    </citation>
    <scope>NUCLEOTIDE SEQUENCE [LARGE SCALE GENOMIC DNA]</scope>
    <source>
        <strain evidence="2">A17</strain>
        <strain evidence="3 4">cv. Jemalong A17</strain>
    </source>
</reference>
<reference evidence="2 4" key="2">
    <citation type="journal article" date="2014" name="BMC Genomics">
        <title>An improved genome release (version Mt4.0) for the model legume Medicago truncatula.</title>
        <authorList>
            <person name="Tang H."/>
            <person name="Krishnakumar V."/>
            <person name="Bidwell S."/>
            <person name="Rosen B."/>
            <person name="Chan A."/>
            <person name="Zhou S."/>
            <person name="Gentzbittel L."/>
            <person name="Childs K.L."/>
            <person name="Yandell M."/>
            <person name="Gundlach H."/>
            <person name="Mayer K.F."/>
            <person name="Schwartz D.C."/>
            <person name="Town C.D."/>
        </authorList>
    </citation>
    <scope>GENOME REANNOTATION</scope>
    <source>
        <strain evidence="3 4">cv. Jemalong A17</strain>
    </source>
</reference>
<name>G7JEC1_MEDTR</name>
<dbReference type="PaxDb" id="3880-AES92435"/>
<evidence type="ECO:0000313" key="2">
    <source>
        <dbReference type="EMBL" id="AES92435.1"/>
    </source>
</evidence>
<evidence type="ECO:0000256" key="1">
    <source>
        <dbReference type="SAM" id="Phobius"/>
    </source>
</evidence>
<gene>
    <name evidence="2" type="ordered locus">MTR_4g129480</name>
</gene>
<keyword evidence="1" id="KW-1133">Transmembrane helix</keyword>
<keyword evidence="1 2" id="KW-0812">Transmembrane</keyword>
<dbReference type="HOGENOM" id="CLU_2834987_0_0_1"/>
<evidence type="ECO:0000313" key="4">
    <source>
        <dbReference type="Proteomes" id="UP000002051"/>
    </source>
</evidence>
<reference evidence="3" key="3">
    <citation type="submission" date="2015-04" db="UniProtKB">
        <authorList>
            <consortium name="EnsemblPlants"/>
        </authorList>
    </citation>
    <scope>IDENTIFICATION</scope>
    <source>
        <strain evidence="3">cv. Jemalong A17</strain>
    </source>
</reference>
<keyword evidence="1" id="KW-0472">Membrane</keyword>
<dbReference type="EMBL" id="CM001220">
    <property type="protein sequence ID" value="AES92435.1"/>
    <property type="molecule type" value="Genomic_DNA"/>
</dbReference>
<protein>
    <submittedName>
        <fullName evidence="2">Transmembrane protein, putative</fullName>
    </submittedName>
</protein>
<keyword evidence="4" id="KW-1185">Reference proteome</keyword>
<dbReference type="AlphaFoldDB" id="G7JEC1"/>
<organism evidence="2 4">
    <name type="scientific">Medicago truncatula</name>
    <name type="common">Barrel medic</name>
    <name type="synonym">Medicago tribuloides</name>
    <dbReference type="NCBI Taxonomy" id="3880"/>
    <lineage>
        <taxon>Eukaryota</taxon>
        <taxon>Viridiplantae</taxon>
        <taxon>Streptophyta</taxon>
        <taxon>Embryophyta</taxon>
        <taxon>Tracheophyta</taxon>
        <taxon>Spermatophyta</taxon>
        <taxon>Magnoliopsida</taxon>
        <taxon>eudicotyledons</taxon>
        <taxon>Gunneridae</taxon>
        <taxon>Pentapetalae</taxon>
        <taxon>rosids</taxon>
        <taxon>fabids</taxon>
        <taxon>Fabales</taxon>
        <taxon>Fabaceae</taxon>
        <taxon>Papilionoideae</taxon>
        <taxon>50 kb inversion clade</taxon>
        <taxon>NPAAA clade</taxon>
        <taxon>Hologalegina</taxon>
        <taxon>IRL clade</taxon>
        <taxon>Trifolieae</taxon>
        <taxon>Medicago</taxon>
    </lineage>
</organism>
<evidence type="ECO:0000313" key="3">
    <source>
        <dbReference type="EnsemblPlants" id="AES92435"/>
    </source>
</evidence>
<dbReference type="EnsemblPlants" id="AES92435">
    <property type="protein sequence ID" value="AES92435"/>
    <property type="gene ID" value="MTR_4g129480"/>
</dbReference>
<feature type="transmembrane region" description="Helical" evidence="1">
    <location>
        <begin position="36"/>
        <end position="58"/>
    </location>
</feature>